<dbReference type="InterPro" id="IPR017482">
    <property type="entry name" value="Lambda-type_endonuclease"/>
</dbReference>
<protein>
    <submittedName>
        <fullName evidence="3">Endonuclease</fullName>
    </submittedName>
</protein>
<dbReference type="Gene3D" id="3.90.320.10">
    <property type="match status" value="1"/>
</dbReference>
<dbReference type="GO" id="GO:0004519">
    <property type="term" value="F:endonuclease activity"/>
    <property type="evidence" value="ECO:0007669"/>
    <property type="project" value="UniProtKB-KW"/>
</dbReference>
<dbReference type="RefSeq" id="WP_188745511.1">
    <property type="nucleotide sequence ID" value="NZ_BMIJ01000001.1"/>
</dbReference>
<dbReference type="NCBIfam" id="TIGR03033">
    <property type="entry name" value="phage_rel_nuc"/>
    <property type="match status" value="1"/>
</dbReference>
<gene>
    <name evidence="3" type="ORF">GCM10011352_04960</name>
</gene>
<dbReference type="InterPro" id="IPR011604">
    <property type="entry name" value="PDDEXK-like_dom_sf"/>
</dbReference>
<feature type="domain" description="YqaJ viral recombinase" evidence="2">
    <location>
        <begin position="43"/>
        <end position="182"/>
    </location>
</feature>
<reference evidence="4" key="1">
    <citation type="journal article" date="2019" name="Int. J. Syst. Evol. Microbiol.">
        <title>The Global Catalogue of Microorganisms (GCM) 10K type strain sequencing project: providing services to taxonomists for standard genome sequencing and annotation.</title>
        <authorList>
            <consortium name="The Broad Institute Genomics Platform"/>
            <consortium name="The Broad Institute Genome Sequencing Center for Infectious Disease"/>
            <person name="Wu L."/>
            <person name="Ma J."/>
        </authorList>
    </citation>
    <scope>NUCLEOTIDE SEQUENCE [LARGE SCALE GENOMIC DNA]</scope>
    <source>
        <strain evidence="4">CGMCC 1.15341</strain>
    </source>
</reference>
<accession>A0ABQ1K1C7</accession>
<name>A0ABQ1K1C7_9GAMM</name>
<dbReference type="InterPro" id="IPR051703">
    <property type="entry name" value="NF-kappa-B_Signaling_Reg"/>
</dbReference>
<dbReference type="Proteomes" id="UP000629025">
    <property type="component" value="Unassembled WGS sequence"/>
</dbReference>
<dbReference type="InterPro" id="IPR019080">
    <property type="entry name" value="YqaJ_viral_recombinase"/>
</dbReference>
<organism evidence="3 4">
    <name type="scientific">Marinobacterium zhoushanense</name>
    <dbReference type="NCBI Taxonomy" id="1679163"/>
    <lineage>
        <taxon>Bacteria</taxon>
        <taxon>Pseudomonadati</taxon>
        <taxon>Pseudomonadota</taxon>
        <taxon>Gammaproteobacteria</taxon>
        <taxon>Oceanospirillales</taxon>
        <taxon>Oceanospirillaceae</taxon>
        <taxon>Marinobacterium</taxon>
    </lineage>
</organism>
<dbReference type="PANTHER" id="PTHR46609">
    <property type="entry name" value="EXONUCLEASE, PHAGE-TYPE/RECB, C-TERMINAL DOMAIN-CONTAINING PROTEIN"/>
    <property type="match status" value="1"/>
</dbReference>
<feature type="compositionally biased region" description="Polar residues" evidence="1">
    <location>
        <begin position="1"/>
        <end position="19"/>
    </location>
</feature>
<dbReference type="SUPFAM" id="SSF52980">
    <property type="entry name" value="Restriction endonuclease-like"/>
    <property type="match status" value="1"/>
</dbReference>
<evidence type="ECO:0000259" key="2">
    <source>
        <dbReference type="Pfam" id="PF09588"/>
    </source>
</evidence>
<proteinExistence type="predicted"/>
<keyword evidence="3" id="KW-0255">Endonuclease</keyword>
<evidence type="ECO:0000256" key="1">
    <source>
        <dbReference type="SAM" id="MobiDB-lite"/>
    </source>
</evidence>
<feature type="region of interest" description="Disordered" evidence="1">
    <location>
        <begin position="1"/>
        <end position="22"/>
    </location>
</feature>
<keyword evidence="3" id="KW-0378">Hydrolase</keyword>
<comment type="caution">
    <text evidence="3">The sequence shown here is derived from an EMBL/GenBank/DDBJ whole genome shotgun (WGS) entry which is preliminary data.</text>
</comment>
<dbReference type="InterPro" id="IPR011335">
    <property type="entry name" value="Restrct_endonuc-II-like"/>
</dbReference>
<evidence type="ECO:0000313" key="4">
    <source>
        <dbReference type="Proteomes" id="UP000629025"/>
    </source>
</evidence>
<evidence type="ECO:0000313" key="3">
    <source>
        <dbReference type="EMBL" id="GGB82155.1"/>
    </source>
</evidence>
<dbReference type="PANTHER" id="PTHR46609:SF6">
    <property type="entry name" value="EXONUCLEASE, PHAGE-TYPE_RECB, C-TERMINAL DOMAIN-CONTAINING PROTEIN-RELATED"/>
    <property type="match status" value="1"/>
</dbReference>
<dbReference type="EMBL" id="BMIJ01000001">
    <property type="protein sequence ID" value="GGB82155.1"/>
    <property type="molecule type" value="Genomic_DNA"/>
</dbReference>
<keyword evidence="4" id="KW-1185">Reference proteome</keyword>
<sequence>MSTHSNTLLGPDNLSTVPATSARRRHGLAHRLIDTRPLDRESWLSVRQTGIGSSDAAAAVGLNPYKSRLELWMDKTGRSKMTALDETPEGNSPLYWGTVLEPIVAEHYARRTGHQVRRVNAVLQHPEHPWMLANLDREVRGSDEVQVLECKTAGINGAKLWRDGVPEYVQLQVMHQLAVTGQQAADVAVLVGGHEMRIFRLERDEVLIEQLIALEREFWSYVEQDTPPPADGSESAGRALSALYPRDNHTTLDLTGDVELSDLFAQLQEVRTELDLAQKNELKLKHSLQQAMGDASEAIFRTGRVTWKRSSDTQVLDQARLKSEQPKLLKGYMTIRPGSRRFVTHRN</sequence>
<keyword evidence="3" id="KW-0540">Nuclease</keyword>
<dbReference type="Pfam" id="PF09588">
    <property type="entry name" value="YqaJ"/>
    <property type="match status" value="1"/>
</dbReference>